<feature type="domain" description="Carrier" evidence="9">
    <location>
        <begin position="1747"/>
        <end position="1828"/>
    </location>
</feature>
<feature type="region of interest" description="C-terminal hotdog fold" evidence="8">
    <location>
        <begin position="1563"/>
        <end position="1701"/>
    </location>
</feature>
<evidence type="ECO:0000259" key="9">
    <source>
        <dbReference type="PROSITE" id="PS50075"/>
    </source>
</evidence>
<dbReference type="Gene3D" id="2.30.38.10">
    <property type="entry name" value="Luciferase, Domain 3"/>
    <property type="match status" value="1"/>
</dbReference>
<dbReference type="Pfam" id="PF22621">
    <property type="entry name" value="CurL-like_PKS_C"/>
    <property type="match status" value="1"/>
</dbReference>
<feature type="domain" description="PKS/mFAS DH" evidence="11">
    <location>
        <begin position="1426"/>
        <end position="1701"/>
    </location>
</feature>
<dbReference type="Gene3D" id="1.10.1200.10">
    <property type="entry name" value="ACP-like"/>
    <property type="match status" value="3"/>
</dbReference>
<dbReference type="InterPro" id="IPR032821">
    <property type="entry name" value="PKS_assoc"/>
</dbReference>
<dbReference type="Gene3D" id="3.40.50.980">
    <property type="match status" value="2"/>
</dbReference>
<dbReference type="PROSITE" id="PS52019">
    <property type="entry name" value="PKS_MFAS_DH"/>
    <property type="match status" value="1"/>
</dbReference>
<dbReference type="Pfam" id="PF00550">
    <property type="entry name" value="PP-binding"/>
    <property type="match status" value="3"/>
</dbReference>
<dbReference type="Gene3D" id="3.40.47.10">
    <property type="match status" value="1"/>
</dbReference>
<dbReference type="SUPFAM" id="SSF47336">
    <property type="entry name" value="ACP-like"/>
    <property type="match status" value="3"/>
</dbReference>
<feature type="domain" description="Carrier" evidence="9">
    <location>
        <begin position="2825"/>
        <end position="2900"/>
    </location>
</feature>
<dbReference type="RefSeq" id="WP_394839489.1">
    <property type="nucleotide sequence ID" value="NZ_CP089929.1"/>
</dbReference>
<dbReference type="Pfam" id="PF16197">
    <property type="entry name" value="KAsynt_C_assoc"/>
    <property type="match status" value="1"/>
</dbReference>
<dbReference type="InterPro" id="IPR049552">
    <property type="entry name" value="PKS_DH_N"/>
</dbReference>
<keyword evidence="13" id="KW-1185">Reference proteome</keyword>
<keyword evidence="2" id="KW-0596">Phosphopantetheine</keyword>
<dbReference type="Gene3D" id="3.40.366.10">
    <property type="entry name" value="Malonyl-Coenzyme A Acyl Carrier Protein, domain 2"/>
    <property type="match status" value="2"/>
</dbReference>
<dbReference type="PANTHER" id="PTHR43775:SF37">
    <property type="entry name" value="SI:DKEY-61P9.11"/>
    <property type="match status" value="1"/>
</dbReference>
<dbReference type="CDD" id="cd00833">
    <property type="entry name" value="PKS"/>
    <property type="match status" value="1"/>
</dbReference>
<keyword evidence="6" id="KW-0677">Repeat</keyword>
<dbReference type="InterPro" id="IPR014043">
    <property type="entry name" value="Acyl_transferase_dom"/>
</dbReference>
<dbReference type="InterPro" id="IPR014031">
    <property type="entry name" value="Ketoacyl_synth_C"/>
</dbReference>
<feature type="domain" description="Carrier" evidence="9">
    <location>
        <begin position="1"/>
        <end position="69"/>
    </location>
</feature>
<dbReference type="Pfam" id="PF14765">
    <property type="entry name" value="PS-DH"/>
    <property type="match status" value="1"/>
</dbReference>
<reference evidence="12" key="1">
    <citation type="submission" date="2021-12" db="EMBL/GenBank/DDBJ databases">
        <title>Discovery of the Pendulisporaceae a myxobacterial family with distinct sporulation behavior and unique specialized metabolism.</title>
        <authorList>
            <person name="Garcia R."/>
            <person name="Popoff A."/>
            <person name="Bader C.D."/>
            <person name="Loehr J."/>
            <person name="Walesch S."/>
            <person name="Walt C."/>
            <person name="Boldt J."/>
            <person name="Bunk B."/>
            <person name="Haeckl F.J.F.P.J."/>
            <person name="Gunesch A.P."/>
            <person name="Birkelbach J."/>
            <person name="Nuebel U."/>
            <person name="Pietschmann T."/>
            <person name="Bach T."/>
            <person name="Mueller R."/>
        </authorList>
    </citation>
    <scope>NUCLEOTIDE SEQUENCE</scope>
    <source>
        <strain evidence="12">MSr11367</strain>
    </source>
</reference>
<dbReference type="InterPro" id="IPR042104">
    <property type="entry name" value="PKS_dehydratase_sf"/>
</dbReference>
<feature type="domain" description="Ketosynthase family 3 (KS3)" evidence="10">
    <location>
        <begin position="91"/>
        <end position="516"/>
    </location>
</feature>
<dbReference type="InterPro" id="IPR016036">
    <property type="entry name" value="Malonyl_transacylase_ACP-bd"/>
</dbReference>
<keyword evidence="5" id="KW-0808">Transferase</keyword>
<dbReference type="InterPro" id="IPR036736">
    <property type="entry name" value="ACP-like_sf"/>
</dbReference>
<organism evidence="12 13">
    <name type="scientific">Pendulispora rubella</name>
    <dbReference type="NCBI Taxonomy" id="2741070"/>
    <lineage>
        <taxon>Bacteria</taxon>
        <taxon>Pseudomonadati</taxon>
        <taxon>Myxococcota</taxon>
        <taxon>Myxococcia</taxon>
        <taxon>Myxococcales</taxon>
        <taxon>Sorangiineae</taxon>
        <taxon>Pendulisporaceae</taxon>
        <taxon>Pendulispora</taxon>
    </lineage>
</organism>
<comment type="similarity">
    <text evidence="7">In the C-terminal section; belongs to the NRP synthetase family.</text>
</comment>
<feature type="active site" description="Proton acceptor; for dehydratase activity" evidence="8">
    <location>
        <position position="1458"/>
    </location>
</feature>
<dbReference type="InterPro" id="IPR025110">
    <property type="entry name" value="AMP-bd_C"/>
</dbReference>
<dbReference type="SUPFAM" id="SSF55048">
    <property type="entry name" value="Probable ACP-binding domain of malonyl-CoA ACP transacylase"/>
    <property type="match status" value="2"/>
</dbReference>
<dbReference type="Pfam" id="PF00668">
    <property type="entry name" value="Condensation"/>
    <property type="match status" value="1"/>
</dbReference>
<dbReference type="InterPro" id="IPR020845">
    <property type="entry name" value="AMP-binding_CS"/>
</dbReference>
<gene>
    <name evidence="12" type="ORF">LVJ94_21615</name>
</gene>
<dbReference type="SUPFAM" id="SSF56801">
    <property type="entry name" value="Acetyl-CoA synthetase-like"/>
    <property type="match status" value="1"/>
</dbReference>
<dbReference type="InterPro" id="IPR050091">
    <property type="entry name" value="PKS_NRPS_Biosynth_Enz"/>
</dbReference>
<dbReference type="SUPFAM" id="SSF52777">
    <property type="entry name" value="CoA-dependent acyltransferases"/>
    <property type="match status" value="2"/>
</dbReference>
<dbReference type="InterPro" id="IPR006162">
    <property type="entry name" value="Ppantetheine_attach_site"/>
</dbReference>
<dbReference type="Pfam" id="PF13193">
    <property type="entry name" value="AMP-binding_C"/>
    <property type="match status" value="1"/>
</dbReference>
<dbReference type="SMART" id="SM00823">
    <property type="entry name" value="PKS_PP"/>
    <property type="match status" value="3"/>
</dbReference>
<dbReference type="InterPro" id="IPR045851">
    <property type="entry name" value="AMP-bd_C_sf"/>
</dbReference>
<proteinExistence type="inferred from homology"/>
<dbReference type="NCBIfam" id="TIGR01733">
    <property type="entry name" value="AA-adenyl-dom"/>
    <property type="match status" value="1"/>
</dbReference>
<dbReference type="Gene3D" id="3.10.129.110">
    <property type="entry name" value="Polyketide synthase dehydratase"/>
    <property type="match status" value="1"/>
</dbReference>
<accession>A0ABZ2LFX6</accession>
<evidence type="ECO:0000256" key="8">
    <source>
        <dbReference type="PROSITE-ProRule" id="PRU01363"/>
    </source>
</evidence>
<dbReference type="Pfam" id="PF02801">
    <property type="entry name" value="Ketoacyl-synt_C"/>
    <property type="match status" value="1"/>
</dbReference>
<dbReference type="InterPro" id="IPR016035">
    <property type="entry name" value="Acyl_Trfase/lysoPLipase"/>
</dbReference>
<dbReference type="PROSITE" id="PS52004">
    <property type="entry name" value="KS3_2"/>
    <property type="match status" value="1"/>
</dbReference>
<evidence type="ECO:0000256" key="3">
    <source>
        <dbReference type="ARBA" id="ARBA00022553"/>
    </source>
</evidence>
<evidence type="ECO:0000256" key="2">
    <source>
        <dbReference type="ARBA" id="ARBA00022450"/>
    </source>
</evidence>
<evidence type="ECO:0000259" key="11">
    <source>
        <dbReference type="PROSITE" id="PS52019"/>
    </source>
</evidence>
<evidence type="ECO:0000256" key="1">
    <source>
        <dbReference type="ARBA" id="ARBA00001957"/>
    </source>
</evidence>
<dbReference type="InterPro" id="IPR014030">
    <property type="entry name" value="Ketoacyl_synth_N"/>
</dbReference>
<dbReference type="InterPro" id="IPR023213">
    <property type="entry name" value="CAT-like_dom_sf"/>
</dbReference>
<dbReference type="PROSITE" id="PS50075">
    <property type="entry name" value="CARRIER"/>
    <property type="match status" value="3"/>
</dbReference>
<evidence type="ECO:0000259" key="10">
    <source>
        <dbReference type="PROSITE" id="PS52004"/>
    </source>
</evidence>
<evidence type="ECO:0000256" key="5">
    <source>
        <dbReference type="ARBA" id="ARBA00022679"/>
    </source>
</evidence>
<name>A0ABZ2LFX6_9BACT</name>
<evidence type="ECO:0000256" key="7">
    <source>
        <dbReference type="ARBA" id="ARBA00029443"/>
    </source>
</evidence>
<dbReference type="Pfam" id="PF00109">
    <property type="entry name" value="ketoacyl-synt"/>
    <property type="match status" value="1"/>
</dbReference>
<dbReference type="SUPFAM" id="SSF52151">
    <property type="entry name" value="FabD/lysophospholipase-like"/>
    <property type="match status" value="2"/>
</dbReference>
<dbReference type="InterPro" id="IPR000873">
    <property type="entry name" value="AMP-dep_synth/lig_dom"/>
</dbReference>
<dbReference type="EMBL" id="CP089983">
    <property type="protein sequence ID" value="WXB09816.1"/>
    <property type="molecule type" value="Genomic_DNA"/>
</dbReference>
<dbReference type="InterPro" id="IPR020807">
    <property type="entry name" value="PKS_DH"/>
</dbReference>
<dbReference type="Gene3D" id="3.30.559.30">
    <property type="entry name" value="Nonribosomal peptide synthetase, condensation domain"/>
    <property type="match status" value="1"/>
</dbReference>
<comment type="cofactor">
    <cofactor evidence="1">
        <name>pantetheine 4'-phosphate</name>
        <dbReference type="ChEBI" id="CHEBI:47942"/>
    </cofactor>
</comment>
<dbReference type="InterPro" id="IPR057737">
    <property type="entry name" value="Condensation_MtbB-like"/>
</dbReference>
<dbReference type="PROSITE" id="PS00455">
    <property type="entry name" value="AMP_BINDING"/>
    <property type="match status" value="1"/>
</dbReference>
<dbReference type="SMART" id="SM00827">
    <property type="entry name" value="PKS_AT"/>
    <property type="match status" value="2"/>
</dbReference>
<dbReference type="InterPro" id="IPR020806">
    <property type="entry name" value="PKS_PP-bd"/>
</dbReference>
<dbReference type="InterPro" id="IPR049900">
    <property type="entry name" value="PKS_mFAS_DH"/>
</dbReference>
<sequence length="2983" mass="323827">MGRIIGELSSVCPETVDLDIRFWDLGLRSLQVSTLVSLLSEQIGHRVLPTVAWQLRTPAALVRHVASLAQGGGTSQLAAIDEGQDRVESPLEPIAIVGLGCRFAGSVNSPDALWAMLCEGRHGVREVPADRWNASQYLDDDIGCPGKMTTRWGAFLENAANFDAAFFGISPREARQMDPQQRLALEVSWEALEDAGIDPRSLRGSAVGVYLGAMWSDYARLTYGNAEAIDAHTATGQDTSIISARVSYFLGLQGGSLTVNTASSSSAVAVHLACQSLRCGESHMALAGGVHLMSSPHSTVAMSKIGAMNPAGECRAFDASANGYVRGEGVGIIVLKRLRDAVANGDRIYCVIRGSAVNNDGFSNGLTAPNPEAQKDVLAKAYANAGLDPIKIHYVETHGSGTILGDPLEAEALGSVLGPCHTAERPLRIGSIKTNVGHTEAAAGVAGLLKVALCLHHGQLVPNLHFERPNPYIDFDELHLKVQTEIEDWPCPEELPRAGVSSFGFGGTNCHIVLEAAPASTAVAIPVSAPSEKALRRRLLDALGLFSRAKGGGRAATLCRELAARDDGGVYRTVLTAPNASAMAGVLPARLSLESAMVGRWGTPRPRLVFVCPGQGAQWLGMARSLLASEAVFRANIAICEREVQARCGWSLMGELLADPKQSRLQETDVSQLAMFSIAIALGELWRSWGIEPDALVGHSVGEVAACVLGGVLRIDEGVRIVAERARLVRDKVARRGAMLLVSLPEGDIEKTLLPLVDELWIAGSNSPSSVLLAGSLDAIARTEARLRDDGWQFRRVNVDFASHCPEMAPVLDPLRDALQGLSPQFARIPVRSTVRDAWLRGPECGPDHWVDNLRQPVRFRHAVEALANEGPTVFLELGPHPALLGPIEDTLKTGGATSWGLASCWRGEDERSSLLTTLATLYELGFTPDWRKVLSNNAAWQPLPAGLLEEVEAAFGAPNAAQEAVLPLPILLSASTQAALRAQAEKLRAHLEQRPEIALADVAHSLVTTRAQFEHRAAVIARDRADLLASLASIAPAGSSPNALTAPVTADRKIALLFSGQGTQRPEMGRALYQAFPLFRLALDAVCSLLDPDLEISLKDVLFAPLDSNLDSRLHQTGFTQPALFALEVALFRLLEAYGLQPHFLLGHSIGELVAAHVAGVLSLRDACSLVSARSRLMQAIPLHGAMLAVPASENELLPLLDPFHGRVSIAALNSPDSSVVAGDPDAVSLLARHFESIGRKASPLRVSHAFHSHHMDGMLDDFRRVAQSVTFHSARIPIISNLSGSRATDDELRSPDYWVQHVRHAVRFGHGVQSLYHEGVRTFLELGPRAALCAMAQEALPHDEDLSFISTLRKGKDDVESFITALASLHTSGVALDWNAFFAPLSPRRIPLPTYAFQRDRFWLDDPKGHHGDVASAGLTSADHPLLGAAVTLAESGVLLFTGNLSLAEHPWLADHCVHGTVSLPGTTFVELALLAAHRVGLDGIEELTLEAPLALPERGAIVVQLSLAPGDGAGRRALSFHSRPRDASDDAPWTRHANGTLAPCIPAPSFDLRAWPPPAAVSVPVNGFYEHLAASGLAYGPSFQGLRALWQHGDQLFAEVHLPQTSAKDAGRFALHPALLDAALHALTLQSDSCAAIALPVSWSGLSVRSVGATSLRVCITPQHAENTVALTFADTAGEPVGSVQTLETRSSTVEQLRDALAAQAHALSLVHPSARSRPPRPLASNTATVSSLSQRLLALSPTEREHTLLDLVRTEALTVLGLPSDASFEPHRPFHKLGLDSLTALELRNRLRGVTGQILPVSTIFNDSLLTLVNRLDSLLLTTREDVTAPPFVATLDRRNDPFPLTPVQAAYWVGQTTSHVLGGVATSLYYETDFAELDTSRLETALRRLIAHHDMLRAIVRTDGQQQVLAQVPPFELDVLDISHLAEDEAEARANVVREEVWQRARRSDVWPLFALRATRLPGGAVRVHIGIDMLLVDLHSAFTFARDLLQLYAHPERVLAPLQVTFRDYVLWMRSLAGSPALERARTYWVERVDDLPPPPELPLAVSPDSLGVPSFKRHPGCLDAQTWKQLKARASSFGLSPSAILLAAFAEVVGAWSRRNRFTLNLTLFQRPEIHPQLRAVIGDFTSLALVEIDLGQETTFADRARRHQKQMHDDLDHHLLDGVDVMREVFNRRGDRTGFPVVFTSGIGLSNVTQLEYPPGLEPIGKSCIKTQTPQVWLDHQVIETDEGLFYNWDVVEGLFLPGVIAAMSDAYSRLLNGLAASDDVFTSRDALLHLPSEQLERRAAVNATRAPAPLGFLHSPLDRQARERPDAMAVIDVDRRLTYAELTGLARRVARRLREVGVRRDELVAIVMDKGWAQIVGALAVLYAGGAYLPIAAELPLARRRELMSLGHVRFALTQQAVRAAHWPEMDDVQTFVIDAEGPWLALPDAPLEPLGTPDDLAYVIFTSGSTGVPKGVAIEHRAALNTVVDMNERFAITERDRVLGISSLSFDLSVWDIFGVLGAGGTLVLPEPRSMRDPERWVAWLQAEGITVWNSVPTLLQMLVEHARSRGDHLPRSLRLSLLSGDWIPVALPDAVRALLPDCQVISLGGATEASIWSITYPIESVNPDWTSIPYGRPMQNQTFHVLDDQLRPRPDFVTGELFIGGIGLAREYYGDPARTAERFFVHPRTGERLYRTGDLGRYLPSGDIEFLGRDDGQVKISGHRVELGEIQARLEQNPLVQRAFVSTVGDPRGARQLAAYVVLRRDTESSSDSEIGPELIRTWLRRDLPTYMVPAHVLVLDALPLTSNGKIDRGALPNPIAASVQSTVKLDERDDLLNLVNEEAAAVLELHPSSCLDSNRPLAELGLTSLAAQQLRNRLEKATGFKLPATLVFDHPTTAALARKLQAYRGRQAAPDPIQKLLTVMGHLETLLEEVRDDERAGDALTVRLKDILSNWLRTRAAPSDEPEAVGRDQLLAMVQRRLGIVENGDIQ</sequence>
<dbReference type="SUPFAM" id="SSF53901">
    <property type="entry name" value="Thiolase-like"/>
    <property type="match status" value="1"/>
</dbReference>
<dbReference type="InterPro" id="IPR001242">
    <property type="entry name" value="Condensation_dom"/>
</dbReference>
<dbReference type="InterPro" id="IPR010071">
    <property type="entry name" value="AA_adenyl_dom"/>
</dbReference>
<dbReference type="SMART" id="SM00825">
    <property type="entry name" value="PKS_KS"/>
    <property type="match status" value="1"/>
</dbReference>
<dbReference type="SMART" id="SM00826">
    <property type="entry name" value="PKS_DH"/>
    <property type="match status" value="1"/>
</dbReference>
<dbReference type="InterPro" id="IPR001227">
    <property type="entry name" value="Ac_transferase_dom_sf"/>
</dbReference>
<keyword evidence="3" id="KW-0597">Phosphoprotein</keyword>
<dbReference type="Pfam" id="PF21089">
    <property type="entry name" value="PKS_DH_N"/>
    <property type="match status" value="1"/>
</dbReference>
<dbReference type="CDD" id="cd12114">
    <property type="entry name" value="A_NRPS_TlmIV_like"/>
    <property type="match status" value="1"/>
</dbReference>
<dbReference type="InterPro" id="IPR020841">
    <property type="entry name" value="PKS_Beta-ketoAc_synthase_dom"/>
</dbReference>
<evidence type="ECO:0000256" key="4">
    <source>
        <dbReference type="ARBA" id="ARBA00022598"/>
    </source>
</evidence>
<dbReference type="CDD" id="cd19535">
    <property type="entry name" value="Cyc_NRPS"/>
    <property type="match status" value="1"/>
</dbReference>
<dbReference type="InterPro" id="IPR049551">
    <property type="entry name" value="PKS_DH_C"/>
</dbReference>
<feature type="region of interest" description="N-terminal hotdog fold" evidence="8">
    <location>
        <begin position="1426"/>
        <end position="1551"/>
    </location>
</feature>
<evidence type="ECO:0000313" key="13">
    <source>
        <dbReference type="Proteomes" id="UP001374803"/>
    </source>
</evidence>
<dbReference type="PANTHER" id="PTHR43775">
    <property type="entry name" value="FATTY ACID SYNTHASE"/>
    <property type="match status" value="1"/>
</dbReference>
<evidence type="ECO:0000313" key="12">
    <source>
        <dbReference type="EMBL" id="WXB09816.1"/>
    </source>
</evidence>
<dbReference type="Gene3D" id="3.30.300.30">
    <property type="match status" value="1"/>
</dbReference>
<dbReference type="Proteomes" id="UP001374803">
    <property type="component" value="Chromosome"/>
</dbReference>
<dbReference type="InterPro" id="IPR009081">
    <property type="entry name" value="PP-bd_ACP"/>
</dbReference>
<protein>
    <submittedName>
        <fullName evidence="12">Amino acid adenylation domain-containing protein</fullName>
    </submittedName>
</protein>
<dbReference type="Gene3D" id="3.30.70.3290">
    <property type="match status" value="2"/>
</dbReference>
<dbReference type="Pfam" id="PF00698">
    <property type="entry name" value="Acyl_transf_1"/>
    <property type="match status" value="2"/>
</dbReference>
<feature type="active site" description="Proton donor; for dehydratase activity" evidence="8">
    <location>
        <position position="1624"/>
    </location>
</feature>
<dbReference type="Gene3D" id="3.30.559.10">
    <property type="entry name" value="Chloramphenicol acetyltransferase-like domain"/>
    <property type="match status" value="1"/>
</dbReference>
<dbReference type="PROSITE" id="PS00012">
    <property type="entry name" value="PHOSPHOPANTETHEINE"/>
    <property type="match status" value="1"/>
</dbReference>
<dbReference type="InterPro" id="IPR016039">
    <property type="entry name" value="Thiolase-like"/>
</dbReference>
<dbReference type="Pfam" id="PF00501">
    <property type="entry name" value="AMP-binding"/>
    <property type="match status" value="1"/>
</dbReference>
<keyword evidence="4" id="KW-0436">Ligase</keyword>
<evidence type="ECO:0000256" key="6">
    <source>
        <dbReference type="ARBA" id="ARBA00022737"/>
    </source>
</evidence>